<name>A0A367KUW5_RHIST</name>
<organism evidence="1 2">
    <name type="scientific">Rhizopus stolonifer</name>
    <name type="common">Rhizopus nigricans</name>
    <dbReference type="NCBI Taxonomy" id="4846"/>
    <lineage>
        <taxon>Eukaryota</taxon>
        <taxon>Fungi</taxon>
        <taxon>Fungi incertae sedis</taxon>
        <taxon>Mucoromycota</taxon>
        <taxon>Mucoromycotina</taxon>
        <taxon>Mucoromycetes</taxon>
        <taxon>Mucorales</taxon>
        <taxon>Mucorineae</taxon>
        <taxon>Rhizopodaceae</taxon>
        <taxon>Rhizopus</taxon>
    </lineage>
</organism>
<dbReference type="AlphaFoldDB" id="A0A367KUW5"/>
<reference evidence="1 2" key="1">
    <citation type="journal article" date="2018" name="G3 (Bethesda)">
        <title>Phylogenetic and Phylogenomic Definition of Rhizopus Species.</title>
        <authorList>
            <person name="Gryganskyi A.P."/>
            <person name="Golan J."/>
            <person name="Dolatabadi S."/>
            <person name="Mondo S."/>
            <person name="Robb S."/>
            <person name="Idnurm A."/>
            <person name="Muszewska A."/>
            <person name="Steczkiewicz K."/>
            <person name="Masonjones S."/>
            <person name="Liao H.L."/>
            <person name="Gajdeczka M.T."/>
            <person name="Anike F."/>
            <person name="Vuek A."/>
            <person name="Anishchenko I.M."/>
            <person name="Voigt K."/>
            <person name="de Hoog G.S."/>
            <person name="Smith M.E."/>
            <person name="Heitman J."/>
            <person name="Vilgalys R."/>
            <person name="Stajich J.E."/>
        </authorList>
    </citation>
    <scope>NUCLEOTIDE SEQUENCE [LARGE SCALE GENOMIC DNA]</scope>
    <source>
        <strain evidence="1 2">LSU 92-RS-03</strain>
    </source>
</reference>
<proteinExistence type="predicted"/>
<dbReference type="STRING" id="4846.A0A367KUW5"/>
<gene>
    <name evidence="1" type="ORF">CU098_013384</name>
</gene>
<evidence type="ECO:0000313" key="2">
    <source>
        <dbReference type="Proteomes" id="UP000253551"/>
    </source>
</evidence>
<protein>
    <submittedName>
        <fullName evidence="1">Uncharacterized protein</fullName>
    </submittedName>
</protein>
<comment type="caution">
    <text evidence="1">The sequence shown here is derived from an EMBL/GenBank/DDBJ whole genome shotgun (WGS) entry which is preliminary data.</text>
</comment>
<accession>A0A367KUW5</accession>
<evidence type="ECO:0000313" key="1">
    <source>
        <dbReference type="EMBL" id="RCI05991.1"/>
    </source>
</evidence>
<dbReference type="Proteomes" id="UP000253551">
    <property type="component" value="Unassembled WGS sequence"/>
</dbReference>
<dbReference type="EMBL" id="PJQM01000256">
    <property type="protein sequence ID" value="RCI05991.1"/>
    <property type="molecule type" value="Genomic_DNA"/>
</dbReference>
<sequence>MLKMDRILFEDGNGNLMDEEGTEVSVIEMEVDVEEFSLGEITNYDIYIDLKPPEKPVKIKHEENDTASEEEKKIIKQGITDYTNPMSKIFFYLVYEKGSGIRVAAKELKVSQSSAQIWMSKAKQAGDDGFVGRRSGGGRPEVKPSTGFQHNLWMFKLPVYLGTSNINVIDIRFILCLLIFENAVAGLINDELNSINFETTKSL</sequence>
<dbReference type="OrthoDB" id="2282487at2759"/>
<keyword evidence="2" id="KW-1185">Reference proteome</keyword>